<dbReference type="InterPro" id="IPR003583">
    <property type="entry name" value="Hlx-hairpin-Hlx_DNA-bd_motif"/>
</dbReference>
<feature type="domain" description="Helix-hairpin-helix DNA-binding motif class 1" evidence="2">
    <location>
        <begin position="164"/>
        <end position="183"/>
    </location>
</feature>
<dbReference type="PANTHER" id="PTHR21180">
    <property type="entry name" value="ENDONUCLEASE/EXONUCLEASE/PHOSPHATASE FAMILY DOMAIN-CONTAINING PROTEIN 1"/>
    <property type="match status" value="1"/>
</dbReference>
<dbReference type="Proteomes" id="UP000664382">
    <property type="component" value="Unassembled WGS sequence"/>
</dbReference>
<dbReference type="SUPFAM" id="SSF47781">
    <property type="entry name" value="RuvA domain 2-like"/>
    <property type="match status" value="1"/>
</dbReference>
<dbReference type="NCBIfam" id="TIGR00426">
    <property type="entry name" value="competence protein ComEA helix-hairpin-helix repeat region"/>
    <property type="match status" value="1"/>
</dbReference>
<keyword evidence="4" id="KW-1185">Reference proteome</keyword>
<name>A0A939MLC6_9MICO</name>
<dbReference type="Pfam" id="PF10531">
    <property type="entry name" value="SLBB"/>
    <property type="match status" value="1"/>
</dbReference>
<dbReference type="Pfam" id="PF12836">
    <property type="entry name" value="HHH_3"/>
    <property type="match status" value="1"/>
</dbReference>
<proteinExistence type="predicted"/>
<dbReference type="InterPro" id="IPR010994">
    <property type="entry name" value="RuvA_2-like"/>
</dbReference>
<evidence type="ECO:0000313" key="4">
    <source>
        <dbReference type="Proteomes" id="UP000664382"/>
    </source>
</evidence>
<dbReference type="AlphaFoldDB" id="A0A939MLC6"/>
<keyword evidence="3" id="KW-0238">DNA-binding</keyword>
<dbReference type="Gene3D" id="3.10.560.10">
    <property type="entry name" value="Outer membrane lipoprotein wza domain like"/>
    <property type="match status" value="1"/>
</dbReference>
<dbReference type="GO" id="GO:0015627">
    <property type="term" value="C:type II protein secretion system complex"/>
    <property type="evidence" value="ECO:0007669"/>
    <property type="project" value="TreeGrafter"/>
</dbReference>
<comment type="caution">
    <text evidence="3">The sequence shown here is derived from an EMBL/GenBank/DDBJ whole genome shotgun (WGS) entry which is preliminary data.</text>
</comment>
<accession>A0A939MLC6</accession>
<dbReference type="SMART" id="SM00278">
    <property type="entry name" value="HhH1"/>
    <property type="match status" value="2"/>
</dbReference>
<dbReference type="Gene3D" id="1.10.150.320">
    <property type="entry name" value="Photosystem II 12 kDa extrinsic protein"/>
    <property type="match status" value="1"/>
</dbReference>
<sequence>MPALVGGGLFLLATVIAVVLVAVQSSGGIPGLEASEQPGRHELGSSEAEDPERTEGAEQPDGVALLPENAPGVFVHVVGEVRSPGVVELAPGSRVEEAIEAAGGARRAAELAGVNLAREVVDGEQIVVPDADAAAKGAPPGGAPDPAAADRAGGPIDLNTADAAALQTLPRVGPAIAQRIIDWREANGGFGSVEQLLEVSGIGEKTFESLRESVTV</sequence>
<evidence type="ECO:0000259" key="2">
    <source>
        <dbReference type="SMART" id="SM00278"/>
    </source>
</evidence>
<organism evidence="3 4">
    <name type="scientific">Leucobacter weissii</name>
    <dbReference type="NCBI Taxonomy" id="1983706"/>
    <lineage>
        <taxon>Bacteria</taxon>
        <taxon>Bacillati</taxon>
        <taxon>Actinomycetota</taxon>
        <taxon>Actinomycetes</taxon>
        <taxon>Micrococcales</taxon>
        <taxon>Microbacteriaceae</taxon>
        <taxon>Leucobacter</taxon>
    </lineage>
</organism>
<dbReference type="InterPro" id="IPR051675">
    <property type="entry name" value="Endo/Exo/Phosphatase_dom_1"/>
</dbReference>
<feature type="region of interest" description="Disordered" evidence="1">
    <location>
        <begin position="133"/>
        <end position="152"/>
    </location>
</feature>
<feature type="region of interest" description="Disordered" evidence="1">
    <location>
        <begin position="30"/>
        <end position="64"/>
    </location>
</feature>
<dbReference type="PANTHER" id="PTHR21180:SF32">
    <property type="entry name" value="ENDONUCLEASE_EXONUCLEASE_PHOSPHATASE FAMILY DOMAIN-CONTAINING PROTEIN 1"/>
    <property type="match status" value="1"/>
</dbReference>
<dbReference type="GO" id="GO:0003677">
    <property type="term" value="F:DNA binding"/>
    <property type="evidence" value="ECO:0007669"/>
    <property type="project" value="UniProtKB-KW"/>
</dbReference>
<feature type="domain" description="Helix-hairpin-helix DNA-binding motif class 1" evidence="2">
    <location>
        <begin position="194"/>
        <end position="213"/>
    </location>
</feature>
<evidence type="ECO:0000256" key="1">
    <source>
        <dbReference type="SAM" id="MobiDB-lite"/>
    </source>
</evidence>
<gene>
    <name evidence="3" type="ORF">J4H92_13130</name>
</gene>
<dbReference type="InterPro" id="IPR004509">
    <property type="entry name" value="Competence_ComEA_HhH"/>
</dbReference>
<dbReference type="EMBL" id="JAGDYM010000015">
    <property type="protein sequence ID" value="MBO1902888.1"/>
    <property type="molecule type" value="Genomic_DNA"/>
</dbReference>
<dbReference type="GO" id="GO:0015628">
    <property type="term" value="P:protein secretion by the type II secretion system"/>
    <property type="evidence" value="ECO:0007669"/>
    <property type="project" value="TreeGrafter"/>
</dbReference>
<protein>
    <submittedName>
        <fullName evidence="3">ComEA family DNA-binding protein</fullName>
    </submittedName>
</protein>
<reference evidence="3" key="1">
    <citation type="submission" date="2021-03" db="EMBL/GenBank/DDBJ databases">
        <title>Leucobacter chromiisoli sp. nov., isolated from chromium-containing soil of chemical plant.</title>
        <authorList>
            <person name="Xu Z."/>
        </authorList>
    </citation>
    <scope>NUCLEOTIDE SEQUENCE</scope>
    <source>
        <strain evidence="3">S27</strain>
    </source>
</reference>
<dbReference type="GO" id="GO:0006281">
    <property type="term" value="P:DNA repair"/>
    <property type="evidence" value="ECO:0007669"/>
    <property type="project" value="InterPro"/>
</dbReference>
<evidence type="ECO:0000313" key="3">
    <source>
        <dbReference type="EMBL" id="MBO1902888.1"/>
    </source>
</evidence>
<dbReference type="InterPro" id="IPR019554">
    <property type="entry name" value="Soluble_ligand-bd"/>
</dbReference>